<evidence type="ECO:0000313" key="1">
    <source>
        <dbReference type="EMBL" id="MFC3809603.1"/>
    </source>
</evidence>
<comment type="caution">
    <text evidence="1">The sequence shown here is derived from an EMBL/GenBank/DDBJ whole genome shotgun (WGS) entry which is preliminary data.</text>
</comment>
<proteinExistence type="predicted"/>
<reference evidence="2" key="1">
    <citation type="journal article" date="2019" name="Int. J. Syst. Evol. Microbiol.">
        <title>The Global Catalogue of Microorganisms (GCM) 10K type strain sequencing project: providing services to taxonomists for standard genome sequencing and annotation.</title>
        <authorList>
            <consortium name="The Broad Institute Genomics Platform"/>
            <consortium name="The Broad Institute Genome Sequencing Center for Infectious Disease"/>
            <person name="Wu L."/>
            <person name="Ma J."/>
        </authorList>
    </citation>
    <scope>NUCLEOTIDE SEQUENCE [LARGE SCALE GENOMIC DNA]</scope>
    <source>
        <strain evidence="2">CECT 7956</strain>
    </source>
</reference>
<sequence length="152" mass="16568">MNKLKNSIVFVSFGAVLIFAQSCRTDEGNEKLQNVGQKVGVSASKVVKGVKSGIEKAVKINIGLSESLKNRGVSCGRVELGNEGGRHNKLSVYMIFDKAINRNVTVKVVDNQGLEVGRCKALLKGAAGDTKYVDFVFDKRTNIDRDFVITME</sequence>
<dbReference type="PROSITE" id="PS51257">
    <property type="entry name" value="PROKAR_LIPOPROTEIN"/>
    <property type="match status" value="1"/>
</dbReference>
<organism evidence="1 2">
    <name type="scientific">Lacihabitans lacunae</name>
    <dbReference type="NCBI Taxonomy" id="1028214"/>
    <lineage>
        <taxon>Bacteria</taxon>
        <taxon>Pseudomonadati</taxon>
        <taxon>Bacteroidota</taxon>
        <taxon>Cytophagia</taxon>
        <taxon>Cytophagales</taxon>
        <taxon>Leadbetterellaceae</taxon>
        <taxon>Lacihabitans</taxon>
    </lineage>
</organism>
<evidence type="ECO:0008006" key="3">
    <source>
        <dbReference type="Google" id="ProtNLM"/>
    </source>
</evidence>
<accession>A0ABV7YTT4</accession>
<name>A0ABV7YTT4_9BACT</name>
<keyword evidence="2" id="KW-1185">Reference proteome</keyword>
<evidence type="ECO:0000313" key="2">
    <source>
        <dbReference type="Proteomes" id="UP001595616"/>
    </source>
</evidence>
<dbReference type="RefSeq" id="WP_379834877.1">
    <property type="nucleotide sequence ID" value="NZ_JBHRYQ010000001.1"/>
</dbReference>
<protein>
    <recommendedName>
        <fullName evidence="3">Lipoprotein</fullName>
    </recommendedName>
</protein>
<dbReference type="Proteomes" id="UP001595616">
    <property type="component" value="Unassembled WGS sequence"/>
</dbReference>
<dbReference type="EMBL" id="JBHRYQ010000001">
    <property type="protein sequence ID" value="MFC3809603.1"/>
    <property type="molecule type" value="Genomic_DNA"/>
</dbReference>
<gene>
    <name evidence="1" type="ORF">ACFOOI_02970</name>
</gene>